<evidence type="ECO:0000256" key="5">
    <source>
        <dbReference type="ARBA" id="ARBA00022691"/>
    </source>
</evidence>
<keyword evidence="4 8" id="KW-0808">Transferase</keyword>
<dbReference type="InterPro" id="IPR020598">
    <property type="entry name" value="rRNA_Ade_methylase_Trfase_N"/>
</dbReference>
<keyword evidence="1" id="KW-0963">Cytoplasm</keyword>
<name>A0A485LZY3_9ZZZZ</name>
<dbReference type="GO" id="GO:0003723">
    <property type="term" value="F:RNA binding"/>
    <property type="evidence" value="ECO:0007669"/>
    <property type="project" value="UniProtKB-KW"/>
</dbReference>
<dbReference type="InterPro" id="IPR023165">
    <property type="entry name" value="rRNA_Ade_diMease-like_C"/>
</dbReference>
<dbReference type="EC" id="2.1.1.182" evidence="8"/>
<keyword evidence="3 8" id="KW-0489">Methyltransferase</keyword>
<dbReference type="InterPro" id="IPR011530">
    <property type="entry name" value="rRNA_adenine_dimethylase"/>
</dbReference>
<protein>
    <submittedName>
        <fullName evidence="8">Ribosomal RNA small subunit methyltransferase A</fullName>
        <ecNumber evidence="8">2.1.1.182</ecNumber>
    </submittedName>
</protein>
<reference evidence="8" key="1">
    <citation type="submission" date="2019-03" db="EMBL/GenBank/DDBJ databases">
        <authorList>
            <person name="Hao L."/>
        </authorList>
    </citation>
    <scope>NUCLEOTIDE SEQUENCE</scope>
</reference>
<keyword evidence="6" id="KW-0694">RNA-binding</keyword>
<evidence type="ECO:0000259" key="7">
    <source>
        <dbReference type="SMART" id="SM00650"/>
    </source>
</evidence>
<sequence>MRPKPSLGQNFLKNPGIAEKIAAFSGVEQGDTVLEIGPGKGALTGALLKVASRIVAVEKDDELFELLKKQFSDEPRLTLVHGDVLDLDMSTLISPGTKVVANLPYNIATRVILRLAEVSPPPATVVVMVQKEVAERICAPVGHSEYSALTVLLSGVFLCDPGFVVGPKNFFPEPKVDSRVIRLVPRQNPLPPSEREAYQRVVLCSFAQRRKMLRNSLLGLPGITKQGLSDLARLADIDMQKRPQDLSWEEYARLGRAYRQIITS</sequence>
<dbReference type="InterPro" id="IPR020596">
    <property type="entry name" value="rRNA_Ade_Mease_Trfase_CS"/>
</dbReference>
<dbReference type="GO" id="GO:0052908">
    <property type="term" value="F:16S rRNA (adenine(1518)-N(6)/adenine(1519)-N(6))-dimethyltransferase activity"/>
    <property type="evidence" value="ECO:0007669"/>
    <property type="project" value="UniProtKB-EC"/>
</dbReference>
<dbReference type="AlphaFoldDB" id="A0A485LZY3"/>
<dbReference type="PROSITE" id="PS01131">
    <property type="entry name" value="RRNA_A_DIMETH"/>
    <property type="match status" value="1"/>
</dbReference>
<feature type="domain" description="Ribosomal RNA adenine methylase transferase N-terminal" evidence="7">
    <location>
        <begin position="17"/>
        <end position="187"/>
    </location>
</feature>
<dbReference type="PROSITE" id="PS51689">
    <property type="entry name" value="SAM_RNA_A_N6_MT"/>
    <property type="match status" value="1"/>
</dbReference>
<evidence type="ECO:0000256" key="1">
    <source>
        <dbReference type="ARBA" id="ARBA00022490"/>
    </source>
</evidence>
<dbReference type="PANTHER" id="PTHR11727">
    <property type="entry name" value="DIMETHYLADENOSINE TRANSFERASE"/>
    <property type="match status" value="1"/>
</dbReference>
<dbReference type="Gene3D" id="3.40.50.150">
    <property type="entry name" value="Vaccinia Virus protein VP39"/>
    <property type="match status" value="1"/>
</dbReference>
<keyword evidence="5" id="KW-0949">S-adenosyl-L-methionine</keyword>
<keyword evidence="2" id="KW-0698">rRNA processing</keyword>
<dbReference type="CDD" id="cd02440">
    <property type="entry name" value="AdoMet_MTases"/>
    <property type="match status" value="1"/>
</dbReference>
<dbReference type="Pfam" id="PF00398">
    <property type="entry name" value="RrnaAD"/>
    <property type="match status" value="1"/>
</dbReference>
<dbReference type="Gene3D" id="1.10.8.100">
    <property type="entry name" value="Ribosomal RNA adenine dimethylase-like, domain 2"/>
    <property type="match status" value="1"/>
</dbReference>
<organism evidence="8">
    <name type="scientific">anaerobic digester metagenome</name>
    <dbReference type="NCBI Taxonomy" id="1263854"/>
    <lineage>
        <taxon>unclassified sequences</taxon>
        <taxon>metagenomes</taxon>
        <taxon>ecological metagenomes</taxon>
    </lineage>
</organism>
<dbReference type="NCBIfam" id="TIGR00755">
    <property type="entry name" value="ksgA"/>
    <property type="match status" value="1"/>
</dbReference>
<evidence type="ECO:0000256" key="3">
    <source>
        <dbReference type="ARBA" id="ARBA00022603"/>
    </source>
</evidence>
<gene>
    <name evidence="8" type="primary">rsmA</name>
    <name evidence="8" type="ORF">SCFA_270022</name>
</gene>
<evidence type="ECO:0000256" key="4">
    <source>
        <dbReference type="ARBA" id="ARBA00022679"/>
    </source>
</evidence>
<dbReference type="PANTHER" id="PTHR11727:SF7">
    <property type="entry name" value="DIMETHYLADENOSINE TRANSFERASE-RELATED"/>
    <property type="match status" value="1"/>
</dbReference>
<dbReference type="GO" id="GO:0005829">
    <property type="term" value="C:cytosol"/>
    <property type="evidence" value="ECO:0007669"/>
    <property type="project" value="TreeGrafter"/>
</dbReference>
<dbReference type="EMBL" id="CAADRM010000089">
    <property type="protein sequence ID" value="VFU14243.1"/>
    <property type="molecule type" value="Genomic_DNA"/>
</dbReference>
<dbReference type="HAMAP" id="MF_00607">
    <property type="entry name" value="16SrRNA_methyltr_A"/>
    <property type="match status" value="1"/>
</dbReference>
<dbReference type="SMART" id="SM00650">
    <property type="entry name" value="rADc"/>
    <property type="match status" value="1"/>
</dbReference>
<evidence type="ECO:0000256" key="2">
    <source>
        <dbReference type="ARBA" id="ARBA00022552"/>
    </source>
</evidence>
<dbReference type="InterPro" id="IPR001737">
    <property type="entry name" value="KsgA/Erm"/>
</dbReference>
<evidence type="ECO:0000313" key="8">
    <source>
        <dbReference type="EMBL" id="VFU14243.1"/>
    </source>
</evidence>
<accession>A0A485LZY3</accession>
<proteinExistence type="inferred from homology"/>
<dbReference type="InterPro" id="IPR029063">
    <property type="entry name" value="SAM-dependent_MTases_sf"/>
</dbReference>
<dbReference type="SUPFAM" id="SSF53335">
    <property type="entry name" value="S-adenosyl-L-methionine-dependent methyltransferases"/>
    <property type="match status" value="1"/>
</dbReference>
<evidence type="ECO:0000256" key="6">
    <source>
        <dbReference type="ARBA" id="ARBA00022884"/>
    </source>
</evidence>